<evidence type="ECO:0000256" key="9">
    <source>
        <dbReference type="ARBA" id="ARBA00023069"/>
    </source>
</evidence>
<evidence type="ECO:0000256" key="11">
    <source>
        <dbReference type="ARBA" id="ARBA00023273"/>
    </source>
</evidence>
<feature type="domain" description="CEP76/DRC7 peptidase-like" evidence="15">
    <location>
        <begin position="260"/>
        <end position="332"/>
    </location>
</feature>
<keyword evidence="6" id="KW-0282">Flagellum</keyword>
<accession>A0A3Q3AIM4</accession>
<dbReference type="InterPro" id="IPR038765">
    <property type="entry name" value="Papain-like_cys_pep_sf"/>
</dbReference>
<evidence type="ECO:0000259" key="17">
    <source>
        <dbReference type="Pfam" id="PF24671"/>
    </source>
</evidence>
<evidence type="ECO:0000259" key="15">
    <source>
        <dbReference type="Pfam" id="PF24656"/>
    </source>
</evidence>
<evidence type="ECO:0000256" key="13">
    <source>
        <dbReference type="ARBA" id="ARBA00031733"/>
    </source>
</evidence>
<name>A0A3Q3AIM4_KRYMA</name>
<dbReference type="PANTHER" id="PTHR35249">
    <property type="entry name" value="DYNEIN REGULATORY COMPLEX SUBUNIT 7"/>
    <property type="match status" value="1"/>
</dbReference>
<evidence type="ECO:0000256" key="10">
    <source>
        <dbReference type="ARBA" id="ARBA00023212"/>
    </source>
</evidence>
<dbReference type="AlphaFoldDB" id="A0A3Q3AIM4"/>
<evidence type="ECO:0000256" key="7">
    <source>
        <dbReference type="ARBA" id="ARBA00022871"/>
    </source>
</evidence>
<dbReference type="OMA" id="CRDDYIT"/>
<sequence length="807" mass="94247">MILLKMEAVVKKSRNSEEEEEEEEELCDVEDSDPQELHPPSYRINSSREIRLLAIAENFQRQYSLLHPDRKPLLLCPLNECGVRKFVSTTLRPTTTSHCDLLTWQGCASFVSDFLLLEPLDPPTELPSQMLSSTSVLLSQKGNSFEFSSLLCSLLLGINYDSYCVSGYAVRETCLQDQSLQLCPLLDSEDERVQSEVPDQEKQTEKKYTVKRPRELRSRFLIQQEKKKKQEAEAALAHKKKLQEESEFQPPDDFLRGLRVHCWVLVLSGSRGVKENFFIDPLTGNSYPTDSADFLGIEGVWNHLNYFVNMQDCSAGCAGVVFDLEDSKLWEPVLFGATSRKKLMLHVLDQNHEKPPRVFEMPRSWVSYISISEKDLEMLYPGGRKVTRYRKAKLEKFSPCLNADGLVTRLTTYRDLHCSEVATVKEWYKYRNDSLEEKEINQLENITSERFSPGRLFHLLSHRWKSLRSGTERQMEFGRGRKDGLLRTVLSPREMLAFFEGREDFLYYQHVYFDQVDPSERNHCKPGLENLHILKVLERFHRNPSKPANKDVAERLFLVPQGQMELTYHLMEHRFIPSKTFLMKPQTGLNFTTDMVSIFQVDQTEKPPQFLSLLRMLHAMMIEEDKLAVNIEESIKEIATVVAHREQEDQQVDLWTPSRSAPLTRSKNNKQWEAMAAEERRWLKEQNDILARFLNNKNPKSLSPEEANRIYKSCLSEFRDRMMEHSNLLQTRLKQESEALQSLQTWHEQHKGDFSEKEIQHLLFKKTLQVSTRQEQLDRHKKLFQKKCDALEQKLRRDPRLAPHLNT</sequence>
<dbReference type="Pfam" id="PF24671">
    <property type="entry name" value="DRC7_C"/>
    <property type="match status" value="1"/>
</dbReference>
<evidence type="ECO:0000256" key="1">
    <source>
        <dbReference type="ARBA" id="ARBA00004611"/>
    </source>
</evidence>
<evidence type="ECO:0000259" key="16">
    <source>
        <dbReference type="Pfam" id="PF24667"/>
    </source>
</evidence>
<organism evidence="18 19">
    <name type="scientific">Kryptolebias marmoratus</name>
    <name type="common">Mangrove killifish</name>
    <name type="synonym">Rivulus marmoratus</name>
    <dbReference type="NCBI Taxonomy" id="37003"/>
    <lineage>
        <taxon>Eukaryota</taxon>
        <taxon>Metazoa</taxon>
        <taxon>Chordata</taxon>
        <taxon>Craniata</taxon>
        <taxon>Vertebrata</taxon>
        <taxon>Euteleostomi</taxon>
        <taxon>Actinopterygii</taxon>
        <taxon>Neopterygii</taxon>
        <taxon>Teleostei</taxon>
        <taxon>Neoteleostei</taxon>
        <taxon>Acanthomorphata</taxon>
        <taxon>Ovalentaria</taxon>
        <taxon>Atherinomorphae</taxon>
        <taxon>Cyprinodontiformes</taxon>
        <taxon>Rivulidae</taxon>
        <taxon>Kryptolebias</taxon>
    </lineage>
</organism>
<evidence type="ECO:0000256" key="5">
    <source>
        <dbReference type="ARBA" id="ARBA00022782"/>
    </source>
</evidence>
<evidence type="ECO:0000256" key="2">
    <source>
        <dbReference type="ARBA" id="ARBA00010738"/>
    </source>
</evidence>
<dbReference type="InterPro" id="IPR056292">
    <property type="entry name" value="DRC7_C"/>
</dbReference>
<dbReference type="GO" id="GO:0031514">
    <property type="term" value="C:motile cilium"/>
    <property type="evidence" value="ECO:0007669"/>
    <property type="project" value="TreeGrafter"/>
</dbReference>
<keyword evidence="4" id="KW-0963">Cytoplasm</keyword>
<evidence type="ECO:0000256" key="6">
    <source>
        <dbReference type="ARBA" id="ARBA00022846"/>
    </source>
</evidence>
<evidence type="ECO:0000256" key="12">
    <source>
        <dbReference type="ARBA" id="ARBA00031627"/>
    </source>
</evidence>
<comment type="subcellular location">
    <subcellularLocation>
        <location evidence="1">Cytoplasm</location>
        <location evidence="1">Cytoskeleton</location>
        <location evidence="1">Flagellum axoneme</location>
    </subcellularLocation>
</comment>
<reference evidence="18" key="1">
    <citation type="submission" date="2025-08" db="UniProtKB">
        <authorList>
            <consortium name="Ensembl"/>
        </authorList>
    </citation>
    <scope>IDENTIFICATION</scope>
</reference>
<evidence type="ECO:0000256" key="3">
    <source>
        <dbReference type="ARBA" id="ARBA00021303"/>
    </source>
</evidence>
<dbReference type="Pfam" id="PF24656">
    <property type="entry name" value="CEPT76_peptidase"/>
    <property type="match status" value="1"/>
</dbReference>
<dbReference type="Proteomes" id="UP000264800">
    <property type="component" value="Unplaced"/>
</dbReference>
<dbReference type="GO" id="GO:0030317">
    <property type="term" value="P:flagellated sperm motility"/>
    <property type="evidence" value="ECO:0007669"/>
    <property type="project" value="TreeGrafter"/>
</dbReference>
<proteinExistence type="inferred from homology"/>
<feature type="region of interest" description="Disordered" evidence="14">
    <location>
        <begin position="10"/>
        <end position="41"/>
    </location>
</feature>
<dbReference type="Pfam" id="PF24667">
    <property type="entry name" value="MORN_DRC7"/>
    <property type="match status" value="1"/>
</dbReference>
<comment type="similarity">
    <text evidence="2">Belongs to the DRC7 family.</text>
</comment>
<feature type="compositionally biased region" description="Acidic residues" evidence="14">
    <location>
        <begin position="17"/>
        <end position="34"/>
    </location>
</feature>
<dbReference type="STRING" id="37003.ENSKMAP00000011204"/>
<keyword evidence="19" id="KW-1185">Reference proteome</keyword>
<feature type="domain" description="Dynein regulatory complex subunit 7 C-terminal" evidence="17">
    <location>
        <begin position="701"/>
        <end position="805"/>
    </location>
</feature>
<keyword evidence="8" id="KW-0175">Coiled coil</keyword>
<protein>
    <recommendedName>
        <fullName evidence="3">Dynein regulatory complex subunit 7</fullName>
    </recommendedName>
    <alternativeName>
        <fullName evidence="12">Coiled-coil domain-containing protein 135</fullName>
    </alternativeName>
    <alternativeName>
        <fullName evidence="13">Coiled-coil domain-containing protein lobo homolog</fullName>
    </alternativeName>
</protein>
<dbReference type="GeneTree" id="ENSGT00940000166641"/>
<evidence type="ECO:0000313" key="18">
    <source>
        <dbReference type="Ensembl" id="ENSKMAP00000011204.1"/>
    </source>
</evidence>
<keyword evidence="7" id="KW-0744">Spermatogenesis</keyword>
<feature type="domain" description="Dynein regulatory complex subunit 7 MORN" evidence="16">
    <location>
        <begin position="381"/>
        <end position="654"/>
    </location>
</feature>
<evidence type="ECO:0000256" key="14">
    <source>
        <dbReference type="SAM" id="MobiDB-lite"/>
    </source>
</evidence>
<dbReference type="InterPro" id="IPR056291">
    <property type="entry name" value="MORN_DRC7"/>
</dbReference>
<dbReference type="GO" id="GO:0007283">
    <property type="term" value="P:spermatogenesis"/>
    <property type="evidence" value="ECO:0007669"/>
    <property type="project" value="UniProtKB-KW"/>
</dbReference>
<dbReference type="SUPFAM" id="SSF54001">
    <property type="entry name" value="Cysteine proteinases"/>
    <property type="match status" value="1"/>
</dbReference>
<keyword evidence="5" id="KW-0221">Differentiation</keyword>
<dbReference type="Ensembl" id="ENSKMAT00000011375.1">
    <property type="protein sequence ID" value="ENSKMAP00000011204.1"/>
    <property type="gene ID" value="ENSKMAG00000008418.1"/>
</dbReference>
<keyword evidence="10" id="KW-0206">Cytoskeleton</keyword>
<dbReference type="GO" id="GO:0030154">
    <property type="term" value="P:cell differentiation"/>
    <property type="evidence" value="ECO:0007669"/>
    <property type="project" value="UniProtKB-KW"/>
</dbReference>
<keyword evidence="11" id="KW-0966">Cell projection</keyword>
<evidence type="ECO:0000313" key="19">
    <source>
        <dbReference type="Proteomes" id="UP000264800"/>
    </source>
</evidence>
<evidence type="ECO:0000256" key="8">
    <source>
        <dbReference type="ARBA" id="ARBA00023054"/>
    </source>
</evidence>
<evidence type="ECO:0000256" key="4">
    <source>
        <dbReference type="ARBA" id="ARBA00022490"/>
    </source>
</evidence>
<keyword evidence="9" id="KW-0969">Cilium</keyword>
<dbReference type="InterPro" id="IPR033551">
    <property type="entry name" value="DRC7/lobo"/>
</dbReference>
<dbReference type="PANTHER" id="PTHR35249:SF2">
    <property type="entry name" value="DYNEIN REGULATORY COMPLEX SUBUNIT 7"/>
    <property type="match status" value="1"/>
</dbReference>
<reference evidence="18" key="2">
    <citation type="submission" date="2025-09" db="UniProtKB">
        <authorList>
            <consortium name="Ensembl"/>
        </authorList>
    </citation>
    <scope>IDENTIFICATION</scope>
</reference>
<dbReference type="InterPro" id="IPR056290">
    <property type="entry name" value="CEPT76/DRC7_peptidase-like_dom"/>
</dbReference>